<dbReference type="RefSeq" id="WP_163916968.1">
    <property type="nucleotide sequence ID" value="NZ_JAAGWD010000011.1"/>
</dbReference>
<dbReference type="Gene3D" id="3.30.1870.10">
    <property type="entry name" value="EreA-like, domain 2"/>
    <property type="match status" value="1"/>
</dbReference>
<evidence type="ECO:0000256" key="1">
    <source>
        <dbReference type="SAM" id="SignalP"/>
    </source>
</evidence>
<dbReference type="Proteomes" id="UP000474777">
    <property type="component" value="Unassembled WGS sequence"/>
</dbReference>
<name>A0A6B3LXI7_9BACT</name>
<keyword evidence="3" id="KW-1185">Reference proteome</keyword>
<comment type="caution">
    <text evidence="2">The sequence shown here is derived from an EMBL/GenBank/DDBJ whole genome shotgun (WGS) entry which is preliminary data.</text>
</comment>
<dbReference type="SUPFAM" id="SSF159501">
    <property type="entry name" value="EreA/ChaN-like"/>
    <property type="match status" value="1"/>
</dbReference>
<gene>
    <name evidence="2" type="ORF">GXP69_18295</name>
</gene>
<protein>
    <submittedName>
        <fullName evidence="2">Erythromycin esterase family protein</fullName>
    </submittedName>
</protein>
<evidence type="ECO:0000313" key="2">
    <source>
        <dbReference type="EMBL" id="NEM99655.1"/>
    </source>
</evidence>
<dbReference type="InterPro" id="IPR052036">
    <property type="entry name" value="Hydrolase/PRTase-associated"/>
</dbReference>
<sequence length="429" mass="49639">MKTKLIVSLLSLVLLAKTTFAQTIADRVAYVKTHATIVENTEPTNENYSDLAQLKSVLKDTEIVGLGEQTHYDGSTFKAKTRLVKFLHQELGYEVIAFESGFYDTYKAWQEIQKGKQTIEAARNSVYPLWITAETEELFKYIDSQKNSDRPLILAGIDCKFSGAYSTNNLLNDFEAYLKEIDSEVLQDTAQWSAFGKAMRRAIAVSDYFTKPGPEDTVVVQQVLHSVLREITTNYDSQDTDSQKSLFWQQFCRSTLAEVTRKFSKDQVRDKQMGDNLVFLKDKLYKDKKVIVWAASSHLTYNGHNIDREFYQQNLRLGDYIKQAYGDKYYNIGFTGYRGKIGKLLFFHLIKVKKHKENSIEYVLGQTEHPYLFLDLNRPDLPTWLQEHLVARLFGYQEIRMKLPQIIDGLFYTKEIFQSNPITRTSNEL</sequence>
<reference evidence="2 3" key="1">
    <citation type="submission" date="2020-02" db="EMBL/GenBank/DDBJ databases">
        <authorList>
            <person name="Kim M.K."/>
        </authorList>
    </citation>
    <scope>NUCLEOTIDE SEQUENCE [LARGE SCALE GENOMIC DNA]</scope>
    <source>
        <strain evidence="2 3">BT327</strain>
    </source>
</reference>
<organism evidence="2 3">
    <name type="scientific">Pontibacter burrus</name>
    <dbReference type="NCBI Taxonomy" id="2704466"/>
    <lineage>
        <taxon>Bacteria</taxon>
        <taxon>Pseudomonadati</taxon>
        <taxon>Bacteroidota</taxon>
        <taxon>Cytophagia</taxon>
        <taxon>Cytophagales</taxon>
        <taxon>Hymenobacteraceae</taxon>
        <taxon>Pontibacter</taxon>
    </lineage>
</organism>
<feature type="chain" id="PRO_5025678408" evidence="1">
    <location>
        <begin position="22"/>
        <end position="429"/>
    </location>
</feature>
<dbReference type="PANTHER" id="PTHR31299">
    <property type="entry name" value="ESTERASE, PUTATIVE (AFU_ORTHOLOGUE AFUA_1G05850)-RELATED"/>
    <property type="match status" value="1"/>
</dbReference>
<evidence type="ECO:0000313" key="3">
    <source>
        <dbReference type="Proteomes" id="UP000474777"/>
    </source>
</evidence>
<dbReference type="InterPro" id="IPR007815">
    <property type="entry name" value="Emycin_Estase"/>
</dbReference>
<dbReference type="Pfam" id="PF05139">
    <property type="entry name" value="Erythro_esteras"/>
    <property type="match status" value="1"/>
</dbReference>
<keyword evidence="1" id="KW-0732">Signal</keyword>
<proteinExistence type="predicted"/>
<dbReference type="Gene3D" id="1.20.1440.30">
    <property type="entry name" value="Biosynthetic Protein domain"/>
    <property type="match status" value="1"/>
</dbReference>
<dbReference type="CDD" id="cd14728">
    <property type="entry name" value="Ere-like"/>
    <property type="match status" value="1"/>
</dbReference>
<dbReference type="Gene3D" id="3.40.1660.10">
    <property type="entry name" value="EreA-like (biosynthetic domain)"/>
    <property type="match status" value="1"/>
</dbReference>
<feature type="signal peptide" evidence="1">
    <location>
        <begin position="1"/>
        <end position="21"/>
    </location>
</feature>
<dbReference type="GO" id="GO:0046677">
    <property type="term" value="P:response to antibiotic"/>
    <property type="evidence" value="ECO:0007669"/>
    <property type="project" value="InterPro"/>
</dbReference>
<accession>A0A6B3LXI7</accession>
<dbReference type="EMBL" id="JAAGWD010000011">
    <property type="protein sequence ID" value="NEM99655.1"/>
    <property type="molecule type" value="Genomic_DNA"/>
</dbReference>
<dbReference type="PANTHER" id="PTHR31299:SF0">
    <property type="entry name" value="ESTERASE, PUTATIVE (AFU_ORTHOLOGUE AFUA_1G05850)-RELATED"/>
    <property type="match status" value="1"/>
</dbReference>
<dbReference type="AlphaFoldDB" id="A0A6B3LXI7"/>